<accession>A0A6L3NMZ1</accession>
<dbReference type="Pfam" id="PF13524">
    <property type="entry name" value="Glyco_trans_1_2"/>
    <property type="match status" value="1"/>
</dbReference>
<protein>
    <submittedName>
        <fullName evidence="2">Glycosyltransferase</fullName>
    </submittedName>
</protein>
<organism evidence="2 3">
    <name type="scientific">Burkholderia territorii</name>
    <dbReference type="NCBI Taxonomy" id="1503055"/>
    <lineage>
        <taxon>Bacteria</taxon>
        <taxon>Pseudomonadati</taxon>
        <taxon>Pseudomonadota</taxon>
        <taxon>Betaproteobacteria</taxon>
        <taxon>Burkholderiales</taxon>
        <taxon>Burkholderiaceae</taxon>
        <taxon>Burkholderia</taxon>
        <taxon>Burkholderia cepacia complex</taxon>
    </lineage>
</organism>
<evidence type="ECO:0000313" key="2">
    <source>
        <dbReference type="EMBL" id="KAB0685864.1"/>
    </source>
</evidence>
<dbReference type="InterPro" id="IPR055259">
    <property type="entry name" value="YkvP/CgeB_Glyco_trans-like"/>
</dbReference>
<feature type="domain" description="Spore protein YkvP/CgeB glycosyl transferase-like" evidence="1">
    <location>
        <begin position="236"/>
        <end position="357"/>
    </location>
</feature>
<proteinExistence type="predicted"/>
<comment type="caution">
    <text evidence="2">The sequence shown here is derived from an EMBL/GenBank/DDBJ whole genome shotgun (WGS) entry which is preliminary data.</text>
</comment>
<keyword evidence="2" id="KW-0808">Transferase</keyword>
<dbReference type="Proteomes" id="UP000473571">
    <property type="component" value="Unassembled WGS sequence"/>
</dbReference>
<dbReference type="RefSeq" id="WP_059451355.1">
    <property type="nucleotide sequence ID" value="NZ_CABVPO010000006.1"/>
</dbReference>
<gene>
    <name evidence="2" type="ORF">F7R13_02760</name>
</gene>
<evidence type="ECO:0000313" key="3">
    <source>
        <dbReference type="Proteomes" id="UP000473571"/>
    </source>
</evidence>
<sequence>MVGRVIRKLGSLVYDYPAVAEDVEQAGRFGRLKIALVTDYFTADCLSAECRVRTMTPANYADVIGNWKPDLVLVESAFHGVDGSWRYELARQTPLMRLSKPTAIFRLVEFAKRAGVPTVFWNKDDGAFFDTFIDVAKVFDYVFTTDVECLDRYRQHVPAHVPVNTLVMPYQPASHNFSGFNFVRNEACFTGSYYRRILNERRRFLDMVFDTCEQSNLQLNVFDRNHDRLSRFFEFRYPKRNGLRVHGKVPHRETAHVYKSHAISINVNSVTGSETMFSRRLLEILACGGIAVTNASRAVDRYFREFCHVIDTHDDARELFSRLRHGPSQDDLERAEAGARYVRQNHTWAHRLEEICAVVKI</sequence>
<dbReference type="GO" id="GO:0016740">
    <property type="term" value="F:transferase activity"/>
    <property type="evidence" value="ECO:0007669"/>
    <property type="project" value="UniProtKB-KW"/>
</dbReference>
<dbReference type="AlphaFoldDB" id="A0A6L3NMZ1"/>
<dbReference type="EMBL" id="VZOL01000014">
    <property type="protein sequence ID" value="KAB0685864.1"/>
    <property type="molecule type" value="Genomic_DNA"/>
</dbReference>
<name>A0A6L3NMZ1_9BURK</name>
<reference evidence="2 3" key="1">
    <citation type="submission" date="2019-09" db="EMBL/GenBank/DDBJ databases">
        <title>Draft genome sequences of 48 bacterial type strains from the CCUG.</title>
        <authorList>
            <person name="Tunovic T."/>
            <person name="Pineiro-Iglesias B."/>
            <person name="Unosson C."/>
            <person name="Inganas E."/>
            <person name="Ohlen M."/>
            <person name="Cardew S."/>
            <person name="Jensie-Markopoulos S."/>
            <person name="Salva-Serra F."/>
            <person name="Jaen-Luchoro D."/>
            <person name="Karlsson R."/>
            <person name="Svensson-Stadler L."/>
            <person name="Chun J."/>
            <person name="Moore E."/>
        </authorList>
    </citation>
    <scope>NUCLEOTIDE SEQUENCE [LARGE SCALE GENOMIC DNA]</scope>
    <source>
        <strain evidence="2 3">CCUG 65687</strain>
    </source>
</reference>
<evidence type="ECO:0000259" key="1">
    <source>
        <dbReference type="Pfam" id="PF13524"/>
    </source>
</evidence>